<dbReference type="EMBL" id="CP048113">
    <property type="protein sequence ID" value="QHS61662.1"/>
    <property type="molecule type" value="Genomic_DNA"/>
</dbReference>
<dbReference type="AlphaFoldDB" id="A0A6B9ZGY8"/>
<dbReference type="RefSeq" id="WP_162333328.1">
    <property type="nucleotide sequence ID" value="NZ_CP048113.1"/>
</dbReference>
<sequence>MKTFLLSLISVCLLLPAFSQRRTILKLDVTEHKLDSVKSYHKLLIVTEGNMQSRMYVENLSAELGKALKSLQIECKYQFLGDRLKDNADTDAALEKAKAWAPDAILRFVPSTTTEKMGYTYAPVVNSLNNSMRFSSPSAELYLTNTFDVKLIDTEDDHVWSARLFTVIEAGRPTIFRRIGKMILAGLRKQHVLAQS</sequence>
<reference evidence="1 2" key="1">
    <citation type="submission" date="2020-01" db="EMBL/GenBank/DDBJ databases">
        <title>Complete genome sequence of Chitinophaga sp. H33E-04 isolated from quinoa roots.</title>
        <authorList>
            <person name="Weon H.-Y."/>
            <person name="Lee S.A."/>
        </authorList>
    </citation>
    <scope>NUCLEOTIDE SEQUENCE [LARGE SCALE GENOMIC DNA]</scope>
    <source>
        <strain evidence="1 2">H33E-04</strain>
    </source>
</reference>
<dbReference type="Proteomes" id="UP000476411">
    <property type="component" value="Chromosome"/>
</dbReference>
<proteinExistence type="predicted"/>
<gene>
    <name evidence="1" type="ORF">GWR21_19280</name>
</gene>
<protein>
    <submittedName>
        <fullName evidence="1">Uncharacterized protein</fullName>
    </submittedName>
</protein>
<name>A0A6B9ZGY8_9BACT</name>
<dbReference type="KEGG" id="chih:GWR21_19280"/>
<organism evidence="1 2">
    <name type="scientific">Chitinophaga agri</name>
    <dbReference type="NCBI Taxonomy" id="2703787"/>
    <lineage>
        <taxon>Bacteria</taxon>
        <taxon>Pseudomonadati</taxon>
        <taxon>Bacteroidota</taxon>
        <taxon>Chitinophagia</taxon>
        <taxon>Chitinophagales</taxon>
        <taxon>Chitinophagaceae</taxon>
        <taxon>Chitinophaga</taxon>
    </lineage>
</organism>
<evidence type="ECO:0000313" key="2">
    <source>
        <dbReference type="Proteomes" id="UP000476411"/>
    </source>
</evidence>
<evidence type="ECO:0000313" key="1">
    <source>
        <dbReference type="EMBL" id="QHS61662.1"/>
    </source>
</evidence>
<accession>A0A6B9ZGY8</accession>
<keyword evidence="2" id="KW-1185">Reference proteome</keyword>